<comment type="caution">
    <text evidence="3">The sequence shown here is derived from an EMBL/GenBank/DDBJ whole genome shotgun (WGS) entry which is preliminary data.</text>
</comment>
<organism evidence="3 4">
    <name type="scientific">Lactuca sativa</name>
    <name type="common">Garden lettuce</name>
    <dbReference type="NCBI Taxonomy" id="4236"/>
    <lineage>
        <taxon>Eukaryota</taxon>
        <taxon>Viridiplantae</taxon>
        <taxon>Streptophyta</taxon>
        <taxon>Embryophyta</taxon>
        <taxon>Tracheophyta</taxon>
        <taxon>Spermatophyta</taxon>
        <taxon>Magnoliopsida</taxon>
        <taxon>eudicotyledons</taxon>
        <taxon>Gunneridae</taxon>
        <taxon>Pentapetalae</taxon>
        <taxon>asterids</taxon>
        <taxon>campanulids</taxon>
        <taxon>Asterales</taxon>
        <taxon>Asteraceae</taxon>
        <taxon>Cichorioideae</taxon>
        <taxon>Cichorieae</taxon>
        <taxon>Lactucinae</taxon>
        <taxon>Lactuca</taxon>
    </lineage>
</organism>
<dbReference type="EMBL" id="NBSK02000001">
    <property type="protein sequence ID" value="KAJ0227299.1"/>
    <property type="molecule type" value="Genomic_DNA"/>
</dbReference>
<feature type="domain" description="HAT C-terminal dimerisation" evidence="1">
    <location>
        <begin position="299"/>
        <end position="362"/>
    </location>
</feature>
<name>A0A9R1XXH3_LACSA</name>
<sequence length="377" mass="43443">MLKGPNDILDCKYLHIRCCAHIINLVVIDGLEEQFDVVTRIRNAVMYVRSLSARYKTFEDSVAHFEVKSKQKPSLIVDTRWNSTYLMLETTILYENAFERYGAYFRTEADDDVDGSTRKRKITAKVVGAPSDVHWEIARNLIEYLKIFSDVTTKISGSKYVTTDIFFSEFVKMHATITKITLSQYWDNVDNVNYLLYVAFVLDPRNKLGYITYCIELIYGKGSGKVEKTNVQNTYDNLGGENLSSYGEMDIDLELEFDKFDHEGQDIKSEVSFGEIDIDLELEFDRFDHEGQDIKSEVETYIVDGKEKRGNKFNLLGWWKVNSTKFFIFSTLARHVLAMPITTVASELAFSTGGRIENKEKNLPRIKEIMINVLVVK</sequence>
<evidence type="ECO:0000259" key="2">
    <source>
        <dbReference type="Pfam" id="PF14372"/>
    </source>
</evidence>
<dbReference type="SUPFAM" id="SSF53098">
    <property type="entry name" value="Ribonuclease H-like"/>
    <property type="match status" value="1"/>
</dbReference>
<reference evidence="3 4" key="1">
    <citation type="journal article" date="2017" name="Nat. Commun.">
        <title>Genome assembly with in vitro proximity ligation data and whole-genome triplication in lettuce.</title>
        <authorList>
            <person name="Reyes-Chin-Wo S."/>
            <person name="Wang Z."/>
            <person name="Yang X."/>
            <person name="Kozik A."/>
            <person name="Arikit S."/>
            <person name="Song C."/>
            <person name="Xia L."/>
            <person name="Froenicke L."/>
            <person name="Lavelle D.O."/>
            <person name="Truco M.J."/>
            <person name="Xia R."/>
            <person name="Zhu S."/>
            <person name="Xu C."/>
            <person name="Xu H."/>
            <person name="Xu X."/>
            <person name="Cox K."/>
            <person name="Korf I."/>
            <person name="Meyers B.C."/>
            <person name="Michelmore R.W."/>
        </authorList>
    </citation>
    <scope>NUCLEOTIDE SEQUENCE [LARGE SCALE GENOMIC DNA]</scope>
    <source>
        <strain evidence="4">cv. Salinas</strain>
        <tissue evidence="3">Seedlings</tissue>
    </source>
</reference>
<dbReference type="Pfam" id="PF14372">
    <property type="entry name" value="hAT-like_RNase-H"/>
    <property type="match status" value="1"/>
</dbReference>
<proteinExistence type="predicted"/>
<evidence type="ECO:0000313" key="3">
    <source>
        <dbReference type="EMBL" id="KAJ0227299.1"/>
    </source>
</evidence>
<dbReference type="AlphaFoldDB" id="A0A9R1XXH3"/>
<dbReference type="PANTHER" id="PTHR23272">
    <property type="entry name" value="BED FINGER-RELATED"/>
    <property type="match status" value="1"/>
</dbReference>
<dbReference type="PANTHER" id="PTHR23272:SF184">
    <property type="entry name" value="OS03G0311250 PROTEIN"/>
    <property type="match status" value="1"/>
</dbReference>
<gene>
    <name evidence="3" type="ORF">LSAT_V11C100041820</name>
</gene>
<feature type="domain" description="hAT-like transposase RNase-H fold" evidence="2">
    <location>
        <begin position="168"/>
        <end position="233"/>
    </location>
</feature>
<evidence type="ECO:0008006" key="5">
    <source>
        <dbReference type="Google" id="ProtNLM"/>
    </source>
</evidence>
<dbReference type="GO" id="GO:0003677">
    <property type="term" value="F:DNA binding"/>
    <property type="evidence" value="ECO:0007669"/>
    <property type="project" value="InterPro"/>
</dbReference>
<evidence type="ECO:0000259" key="1">
    <source>
        <dbReference type="Pfam" id="PF05699"/>
    </source>
</evidence>
<dbReference type="InterPro" id="IPR012337">
    <property type="entry name" value="RNaseH-like_sf"/>
</dbReference>
<protein>
    <recommendedName>
        <fullName evidence="5">HAT C-terminal dimerisation domain-containing protein</fullName>
    </recommendedName>
</protein>
<dbReference type="Pfam" id="PF05699">
    <property type="entry name" value="Dimer_Tnp_hAT"/>
    <property type="match status" value="1"/>
</dbReference>
<dbReference type="InterPro" id="IPR025525">
    <property type="entry name" value="hAT-like_transposase_RNase-H"/>
</dbReference>
<dbReference type="GO" id="GO:0046983">
    <property type="term" value="F:protein dimerization activity"/>
    <property type="evidence" value="ECO:0007669"/>
    <property type="project" value="InterPro"/>
</dbReference>
<evidence type="ECO:0000313" key="4">
    <source>
        <dbReference type="Proteomes" id="UP000235145"/>
    </source>
</evidence>
<keyword evidence="4" id="KW-1185">Reference proteome</keyword>
<dbReference type="InterPro" id="IPR008906">
    <property type="entry name" value="HATC_C_dom"/>
</dbReference>
<dbReference type="Proteomes" id="UP000235145">
    <property type="component" value="Unassembled WGS sequence"/>
</dbReference>
<accession>A0A9R1XXH3</accession>